<accession>A0A382SYB8</accession>
<dbReference type="GO" id="GO:0032259">
    <property type="term" value="P:methylation"/>
    <property type="evidence" value="ECO:0007669"/>
    <property type="project" value="UniProtKB-KW"/>
</dbReference>
<evidence type="ECO:0000256" key="3">
    <source>
        <dbReference type="ARBA" id="ARBA00022691"/>
    </source>
</evidence>
<evidence type="ECO:0000313" key="4">
    <source>
        <dbReference type="EMBL" id="SVD14713.1"/>
    </source>
</evidence>
<name>A0A382SYB8_9ZZZZ</name>
<keyword evidence="3" id="KW-0949">S-adenosyl-L-methionine</keyword>
<dbReference type="GO" id="GO:0008171">
    <property type="term" value="F:O-methyltransferase activity"/>
    <property type="evidence" value="ECO:0007669"/>
    <property type="project" value="InterPro"/>
</dbReference>
<sequence length="154" mass="17598">MEIGTFTGYSALTMALSIEKDGLITCLDKNEETSIIANNFFKKAKVDNKINLVCGTASDNLNKLLKENNFFDLIFIDADKEKYINYYELAYKLISKNGLIIIDNVLWKGEVTDLNKNDKLTKIIREFNTHIKKDQRIEKTILPIGDGITICRKL</sequence>
<keyword evidence="2" id="KW-0808">Transferase</keyword>
<dbReference type="GO" id="GO:0008757">
    <property type="term" value="F:S-adenosylmethionine-dependent methyltransferase activity"/>
    <property type="evidence" value="ECO:0007669"/>
    <property type="project" value="TreeGrafter"/>
</dbReference>
<dbReference type="AlphaFoldDB" id="A0A382SYB8"/>
<dbReference type="EMBL" id="UINC01132412">
    <property type="protein sequence ID" value="SVD14713.1"/>
    <property type="molecule type" value="Genomic_DNA"/>
</dbReference>
<dbReference type="PANTHER" id="PTHR10509">
    <property type="entry name" value="O-METHYLTRANSFERASE-RELATED"/>
    <property type="match status" value="1"/>
</dbReference>
<dbReference type="PROSITE" id="PS00018">
    <property type="entry name" value="EF_HAND_1"/>
    <property type="match status" value="1"/>
</dbReference>
<dbReference type="PROSITE" id="PS51682">
    <property type="entry name" value="SAM_OMT_I"/>
    <property type="match status" value="1"/>
</dbReference>
<dbReference type="Pfam" id="PF01596">
    <property type="entry name" value="Methyltransf_3"/>
    <property type="match status" value="1"/>
</dbReference>
<dbReference type="InterPro" id="IPR002935">
    <property type="entry name" value="SAM_O-MeTrfase"/>
</dbReference>
<protein>
    <recommendedName>
        <fullName evidence="5">O-methyltransferase domain-containing protein</fullName>
    </recommendedName>
</protein>
<evidence type="ECO:0000256" key="1">
    <source>
        <dbReference type="ARBA" id="ARBA00022603"/>
    </source>
</evidence>
<dbReference type="InterPro" id="IPR029063">
    <property type="entry name" value="SAM-dependent_MTases_sf"/>
</dbReference>
<dbReference type="PANTHER" id="PTHR10509:SF14">
    <property type="entry name" value="CAFFEOYL-COA O-METHYLTRANSFERASE 3-RELATED"/>
    <property type="match status" value="1"/>
</dbReference>
<keyword evidence="1" id="KW-0489">Methyltransferase</keyword>
<gene>
    <name evidence="4" type="ORF">METZ01_LOCUS367567</name>
</gene>
<dbReference type="InterPro" id="IPR050362">
    <property type="entry name" value="Cation-dep_OMT"/>
</dbReference>
<evidence type="ECO:0008006" key="5">
    <source>
        <dbReference type="Google" id="ProtNLM"/>
    </source>
</evidence>
<organism evidence="4">
    <name type="scientific">marine metagenome</name>
    <dbReference type="NCBI Taxonomy" id="408172"/>
    <lineage>
        <taxon>unclassified sequences</taxon>
        <taxon>metagenomes</taxon>
        <taxon>ecological metagenomes</taxon>
    </lineage>
</organism>
<dbReference type="InterPro" id="IPR018247">
    <property type="entry name" value="EF_Hand_1_Ca_BS"/>
</dbReference>
<reference evidence="4" key="1">
    <citation type="submission" date="2018-05" db="EMBL/GenBank/DDBJ databases">
        <authorList>
            <person name="Lanie J.A."/>
            <person name="Ng W.-L."/>
            <person name="Kazmierczak K.M."/>
            <person name="Andrzejewski T.M."/>
            <person name="Davidsen T.M."/>
            <person name="Wayne K.J."/>
            <person name="Tettelin H."/>
            <person name="Glass J.I."/>
            <person name="Rusch D."/>
            <person name="Podicherti R."/>
            <person name="Tsui H.-C.T."/>
            <person name="Winkler M.E."/>
        </authorList>
    </citation>
    <scope>NUCLEOTIDE SEQUENCE</scope>
</reference>
<dbReference type="SUPFAM" id="SSF53335">
    <property type="entry name" value="S-adenosyl-L-methionine-dependent methyltransferases"/>
    <property type="match status" value="1"/>
</dbReference>
<proteinExistence type="predicted"/>
<dbReference type="Gene3D" id="3.40.50.150">
    <property type="entry name" value="Vaccinia Virus protein VP39"/>
    <property type="match status" value="1"/>
</dbReference>
<evidence type="ECO:0000256" key="2">
    <source>
        <dbReference type="ARBA" id="ARBA00022679"/>
    </source>
</evidence>